<sequence>MEDEVLMEAVVQCAAQMYRDDITMQDNIVSQLTMYTEATSSFGKPMAIRQRNMKTIPPANWWSVHGDPDAPAPQLEDDAQSGSVRGKRRLIHKSSSSKAKKARVVAKDEEEEFDSSESEEEEEENIPYADRDGSSDHEADDVVASGNDD</sequence>
<dbReference type="Proteomes" id="UP000479710">
    <property type="component" value="Unassembled WGS sequence"/>
</dbReference>
<feature type="region of interest" description="Disordered" evidence="1">
    <location>
        <begin position="58"/>
        <end position="149"/>
    </location>
</feature>
<evidence type="ECO:0000313" key="2">
    <source>
        <dbReference type="EMBL" id="KAF0923088.1"/>
    </source>
</evidence>
<proteinExistence type="predicted"/>
<dbReference type="AlphaFoldDB" id="A0A6G1EE81"/>
<name>A0A6G1EE81_9ORYZ</name>
<reference evidence="2 3" key="1">
    <citation type="submission" date="2019-11" db="EMBL/GenBank/DDBJ databases">
        <title>Whole genome sequence of Oryza granulata.</title>
        <authorList>
            <person name="Li W."/>
        </authorList>
    </citation>
    <scope>NUCLEOTIDE SEQUENCE [LARGE SCALE GENOMIC DNA]</scope>
    <source>
        <strain evidence="3">cv. Menghai</strain>
        <tissue evidence="2">Leaf</tissue>
    </source>
</reference>
<comment type="caution">
    <text evidence="2">The sequence shown here is derived from an EMBL/GenBank/DDBJ whole genome shotgun (WGS) entry which is preliminary data.</text>
</comment>
<keyword evidence="3" id="KW-1185">Reference proteome</keyword>
<dbReference type="EMBL" id="SPHZ02000003">
    <property type="protein sequence ID" value="KAF0923088.1"/>
    <property type="molecule type" value="Genomic_DNA"/>
</dbReference>
<feature type="compositionally biased region" description="Acidic residues" evidence="1">
    <location>
        <begin position="108"/>
        <end position="125"/>
    </location>
</feature>
<accession>A0A6G1EE81</accession>
<evidence type="ECO:0000313" key="3">
    <source>
        <dbReference type="Proteomes" id="UP000479710"/>
    </source>
</evidence>
<organism evidence="2 3">
    <name type="scientific">Oryza meyeriana var. granulata</name>
    <dbReference type="NCBI Taxonomy" id="110450"/>
    <lineage>
        <taxon>Eukaryota</taxon>
        <taxon>Viridiplantae</taxon>
        <taxon>Streptophyta</taxon>
        <taxon>Embryophyta</taxon>
        <taxon>Tracheophyta</taxon>
        <taxon>Spermatophyta</taxon>
        <taxon>Magnoliopsida</taxon>
        <taxon>Liliopsida</taxon>
        <taxon>Poales</taxon>
        <taxon>Poaceae</taxon>
        <taxon>BOP clade</taxon>
        <taxon>Oryzoideae</taxon>
        <taxon>Oryzeae</taxon>
        <taxon>Oryzinae</taxon>
        <taxon>Oryza</taxon>
        <taxon>Oryza meyeriana</taxon>
    </lineage>
</organism>
<evidence type="ECO:0000256" key="1">
    <source>
        <dbReference type="SAM" id="MobiDB-lite"/>
    </source>
</evidence>
<gene>
    <name evidence="2" type="ORF">E2562_003315</name>
</gene>
<protein>
    <submittedName>
        <fullName evidence="2">Uncharacterized protein</fullName>
    </submittedName>
</protein>